<gene>
    <name evidence="3" type="ORF">OBE_17615</name>
</gene>
<dbReference type="EMBL" id="AJWZ01011756">
    <property type="protein sequence ID" value="EKC44180.1"/>
    <property type="molecule type" value="Genomic_DNA"/>
</dbReference>
<dbReference type="SUPFAM" id="SSF56712">
    <property type="entry name" value="Prokaryotic type I DNA topoisomerase"/>
    <property type="match status" value="1"/>
</dbReference>
<dbReference type="InterPro" id="IPR013824">
    <property type="entry name" value="Topo_IA_cen_sub1"/>
</dbReference>
<protein>
    <submittedName>
        <fullName evidence="3">DNA topoisomerase III</fullName>
    </submittedName>
</protein>
<dbReference type="Gene3D" id="2.70.20.10">
    <property type="entry name" value="Topoisomerase I, domain 3"/>
    <property type="match status" value="1"/>
</dbReference>
<dbReference type="InterPro" id="IPR013497">
    <property type="entry name" value="Topo_IA_cen"/>
</dbReference>
<dbReference type="PROSITE" id="PS52039">
    <property type="entry name" value="TOPO_IA_2"/>
    <property type="match status" value="1"/>
</dbReference>
<reference evidence="3" key="1">
    <citation type="journal article" date="2013" name="Environ. Microbiol.">
        <title>Microbiota from the distal guts of lean and obese adolescents exhibit partial functional redundancy besides clear differences in community structure.</title>
        <authorList>
            <person name="Ferrer M."/>
            <person name="Ruiz A."/>
            <person name="Lanza F."/>
            <person name="Haange S.B."/>
            <person name="Oberbach A."/>
            <person name="Till H."/>
            <person name="Bargiela R."/>
            <person name="Campoy C."/>
            <person name="Segura M.T."/>
            <person name="Richter M."/>
            <person name="von Bergen M."/>
            <person name="Seifert J."/>
            <person name="Suarez A."/>
        </authorList>
    </citation>
    <scope>NUCLEOTIDE SEQUENCE</scope>
</reference>
<evidence type="ECO:0000259" key="2">
    <source>
        <dbReference type="PROSITE" id="PS52039"/>
    </source>
</evidence>
<evidence type="ECO:0000256" key="1">
    <source>
        <dbReference type="ARBA" id="ARBA00023235"/>
    </source>
</evidence>
<dbReference type="GO" id="GO:0006265">
    <property type="term" value="P:DNA topological change"/>
    <property type="evidence" value="ECO:0007669"/>
    <property type="project" value="InterPro"/>
</dbReference>
<accession>K1RRT6</accession>
<sequence>MGRVQTPTLKMLVDRDAAITTFKKEKYYHVRLVLSGAEAA</sequence>
<dbReference type="AlphaFoldDB" id="K1RRT6"/>
<dbReference type="GO" id="GO:0003677">
    <property type="term" value="F:DNA binding"/>
    <property type="evidence" value="ECO:0007669"/>
    <property type="project" value="InterPro"/>
</dbReference>
<dbReference type="InterPro" id="IPR023405">
    <property type="entry name" value="Topo_IA_core_domain"/>
</dbReference>
<organism evidence="3">
    <name type="scientific">human gut metagenome</name>
    <dbReference type="NCBI Taxonomy" id="408170"/>
    <lineage>
        <taxon>unclassified sequences</taxon>
        <taxon>metagenomes</taxon>
        <taxon>organismal metagenomes</taxon>
    </lineage>
</organism>
<dbReference type="GO" id="GO:0003916">
    <property type="term" value="F:DNA topoisomerase activity"/>
    <property type="evidence" value="ECO:0007669"/>
    <property type="project" value="InterPro"/>
</dbReference>
<dbReference type="Pfam" id="PF01131">
    <property type="entry name" value="Topoisom_bac"/>
    <property type="match status" value="1"/>
</dbReference>
<name>K1RRT6_9ZZZZ</name>
<evidence type="ECO:0000313" key="3">
    <source>
        <dbReference type="EMBL" id="EKC44180.1"/>
    </source>
</evidence>
<proteinExistence type="predicted"/>
<keyword evidence="1 3" id="KW-0413">Isomerase</keyword>
<comment type="caution">
    <text evidence="3">The sequence shown here is derived from an EMBL/GenBank/DDBJ whole genome shotgun (WGS) entry which is preliminary data.</text>
</comment>
<feature type="non-terminal residue" evidence="3">
    <location>
        <position position="40"/>
    </location>
</feature>
<feature type="domain" description="Topo IA-type catalytic" evidence="2">
    <location>
        <begin position="1"/>
        <end position="40"/>
    </location>
</feature>
<dbReference type="Gene3D" id="1.10.460.10">
    <property type="entry name" value="Topoisomerase I, domain 2"/>
    <property type="match status" value="1"/>
</dbReference>
<dbReference type="InterPro" id="IPR013825">
    <property type="entry name" value="Topo_IA_cen_sub2"/>
</dbReference>